<comment type="caution">
    <text evidence="1">The sequence shown here is derived from an EMBL/GenBank/DDBJ whole genome shotgun (WGS) entry which is preliminary data.</text>
</comment>
<protein>
    <submittedName>
        <fullName evidence="1">Uncharacterized protein</fullName>
    </submittedName>
</protein>
<accession>A0ABT7Y743</accession>
<dbReference type="EMBL" id="JAUEOZ010000003">
    <property type="protein sequence ID" value="MDN2483881.1"/>
    <property type="molecule type" value="Genomic_DNA"/>
</dbReference>
<keyword evidence="2" id="KW-1185">Reference proteome</keyword>
<name>A0ABT7Y743_9VIBR</name>
<sequence length="160" mass="18256">MSLTNPSKVLVLLVEEPETVAVEPSVRNSLFWQLRDVIARYGDSDERPFDIEETQITFNRKCPVYDVKNTDLWALARTRGYFHLGIEFTHPLSGTKHSVEAQFDVDQTYGFSSVEGLPLYIHHSWVSNLSGETYSIEVRGVDVPIQIYTPMIFKRADVSS</sequence>
<dbReference type="Proteomes" id="UP001169719">
    <property type="component" value="Unassembled WGS sequence"/>
</dbReference>
<proteinExistence type="predicted"/>
<organism evidence="1 2">
    <name type="scientific">Vibrio agarivorans</name>
    <dbReference type="NCBI Taxonomy" id="153622"/>
    <lineage>
        <taxon>Bacteria</taxon>
        <taxon>Pseudomonadati</taxon>
        <taxon>Pseudomonadota</taxon>
        <taxon>Gammaproteobacteria</taxon>
        <taxon>Vibrionales</taxon>
        <taxon>Vibrionaceae</taxon>
        <taxon>Vibrio</taxon>
    </lineage>
</organism>
<evidence type="ECO:0000313" key="2">
    <source>
        <dbReference type="Proteomes" id="UP001169719"/>
    </source>
</evidence>
<reference evidence="1" key="1">
    <citation type="submission" date="2024-05" db="EMBL/GenBank/DDBJ databases">
        <title>Genome Sequences of Four Agar- Degrading Marine Bacteria.</title>
        <authorList>
            <person name="Phillips E.K."/>
            <person name="Shaffer J.C."/>
            <person name="Henson M.W."/>
            <person name="Temperton B."/>
            <person name="Thrash C.J."/>
            <person name="Martin M.O."/>
        </authorList>
    </citation>
    <scope>NUCLEOTIDE SEQUENCE</scope>
    <source>
        <strain evidence="1">EKP203</strain>
    </source>
</reference>
<evidence type="ECO:0000313" key="1">
    <source>
        <dbReference type="EMBL" id="MDN2483881.1"/>
    </source>
</evidence>
<dbReference type="RefSeq" id="WP_289964044.1">
    <property type="nucleotide sequence ID" value="NZ_JAUEOZ010000003.1"/>
</dbReference>
<gene>
    <name evidence="1" type="ORF">QWJ08_21235</name>
</gene>